<evidence type="ECO:0000313" key="1">
    <source>
        <dbReference type="EMBL" id="KAF5325610.1"/>
    </source>
</evidence>
<name>A0A8H5BLK2_9AGAR</name>
<reference evidence="1 2" key="1">
    <citation type="journal article" date="2020" name="ISME J.">
        <title>Uncovering the hidden diversity of litter-decomposition mechanisms in mushroom-forming fungi.</title>
        <authorList>
            <person name="Floudas D."/>
            <person name="Bentzer J."/>
            <person name="Ahren D."/>
            <person name="Johansson T."/>
            <person name="Persson P."/>
            <person name="Tunlid A."/>
        </authorList>
    </citation>
    <scope>NUCLEOTIDE SEQUENCE [LARGE SCALE GENOMIC DNA]</scope>
    <source>
        <strain evidence="1 2">CBS 175.51</strain>
    </source>
</reference>
<gene>
    <name evidence="1" type="ORF">D9611_000334</name>
</gene>
<proteinExistence type="predicted"/>
<dbReference type="Proteomes" id="UP000541558">
    <property type="component" value="Unassembled WGS sequence"/>
</dbReference>
<sequence length="248" mass="28177">MIIMNPSAKGIYSFTAKVDADEAQYTCNWLSSRLRAATRRFIEIYDEEQDEAMKAFRDHLWAEILFAHTSIGLLTLRFPTHVVLPELYKRITLLAFRCPYTLDEFTVENLAPIAALNSLHDPCISLYSQDWWNYPLARLSGIMGANVNYTNVAYGWRDQLKLFPFRPPRAPAEVLSIAANIDLLALKELQDFRAGVAMAEASLEEEQKLTREALRTIWLDLQRCEALRDSLSNAGIESPILDLSPPPA</sequence>
<dbReference type="OrthoDB" id="10270829at2759"/>
<keyword evidence="2" id="KW-1185">Reference proteome</keyword>
<organism evidence="1 2">
    <name type="scientific">Ephemerocybe angulata</name>
    <dbReference type="NCBI Taxonomy" id="980116"/>
    <lineage>
        <taxon>Eukaryota</taxon>
        <taxon>Fungi</taxon>
        <taxon>Dikarya</taxon>
        <taxon>Basidiomycota</taxon>
        <taxon>Agaricomycotina</taxon>
        <taxon>Agaricomycetes</taxon>
        <taxon>Agaricomycetidae</taxon>
        <taxon>Agaricales</taxon>
        <taxon>Agaricineae</taxon>
        <taxon>Psathyrellaceae</taxon>
        <taxon>Ephemerocybe</taxon>
    </lineage>
</organism>
<evidence type="ECO:0000313" key="2">
    <source>
        <dbReference type="Proteomes" id="UP000541558"/>
    </source>
</evidence>
<accession>A0A8H5BLK2</accession>
<comment type="caution">
    <text evidence="1">The sequence shown here is derived from an EMBL/GenBank/DDBJ whole genome shotgun (WGS) entry which is preliminary data.</text>
</comment>
<dbReference type="AlphaFoldDB" id="A0A8H5BLK2"/>
<dbReference type="EMBL" id="JAACJK010000163">
    <property type="protein sequence ID" value="KAF5325610.1"/>
    <property type="molecule type" value="Genomic_DNA"/>
</dbReference>
<protein>
    <submittedName>
        <fullName evidence="1">Uncharacterized protein</fullName>
    </submittedName>
</protein>